<dbReference type="GO" id="GO:0071978">
    <property type="term" value="P:bacterial-type flagellum-dependent swarming motility"/>
    <property type="evidence" value="ECO:0007669"/>
    <property type="project" value="TreeGrafter"/>
</dbReference>
<dbReference type="Proteomes" id="UP000218765">
    <property type="component" value="Chromosome"/>
</dbReference>
<dbReference type="InterPro" id="IPR005503">
    <property type="entry name" value="FliL"/>
</dbReference>
<keyword evidence="11" id="KW-0282">Flagellum</keyword>
<organism evidence="11 12">
    <name type="scientific">Thiohalobacter thiocyanaticus</name>
    <dbReference type="NCBI Taxonomy" id="585455"/>
    <lineage>
        <taxon>Bacteria</taxon>
        <taxon>Pseudomonadati</taxon>
        <taxon>Pseudomonadota</taxon>
        <taxon>Gammaproteobacteria</taxon>
        <taxon>Thiohalobacterales</taxon>
        <taxon>Thiohalobacteraceae</taxon>
        <taxon>Thiohalobacter</taxon>
    </lineage>
</organism>
<comment type="function">
    <text evidence="1 10">Controls the rotational direction of flagella during chemotaxis.</text>
</comment>
<comment type="subcellular location">
    <subcellularLocation>
        <location evidence="10">Cell inner membrane</location>
    </subcellularLocation>
    <subcellularLocation>
        <location evidence="2">Cell membrane</location>
        <topology evidence="2">Single-pass membrane protein</topology>
    </subcellularLocation>
</comment>
<evidence type="ECO:0000313" key="12">
    <source>
        <dbReference type="Proteomes" id="UP000218765"/>
    </source>
</evidence>
<keyword evidence="7 10" id="KW-0283">Flagellar rotation</keyword>
<evidence type="ECO:0000313" key="11">
    <source>
        <dbReference type="EMBL" id="BAZ93881.1"/>
    </source>
</evidence>
<keyword evidence="4" id="KW-1003">Cell membrane</keyword>
<dbReference type="PANTHER" id="PTHR35091:SF2">
    <property type="entry name" value="FLAGELLAR PROTEIN FLIL"/>
    <property type="match status" value="1"/>
</dbReference>
<feature type="transmembrane region" description="Helical" evidence="10">
    <location>
        <begin position="20"/>
        <end position="44"/>
    </location>
</feature>
<evidence type="ECO:0000256" key="9">
    <source>
        <dbReference type="ARBA" id="ARBA00023136"/>
    </source>
</evidence>
<comment type="similarity">
    <text evidence="3 10">Belongs to the FliL family.</text>
</comment>
<dbReference type="GO" id="GO:0005886">
    <property type="term" value="C:plasma membrane"/>
    <property type="evidence" value="ECO:0007669"/>
    <property type="project" value="UniProtKB-SubCell"/>
</dbReference>
<keyword evidence="11" id="KW-0969">Cilium</keyword>
<keyword evidence="10" id="KW-0997">Cell inner membrane</keyword>
<dbReference type="OrthoDB" id="5616092at2"/>
<protein>
    <recommendedName>
        <fullName evidence="10">Flagellar protein FliL</fullName>
    </recommendedName>
</protein>
<keyword evidence="6 10" id="KW-0812">Transmembrane</keyword>
<sequence>MAEEDLDLDVDTAEAESGGGLKIVIIAAVVVLLLSSAVLAGLYFMGMLGGSESAAGQPAAAAEGAAAETAAPATSGGPLIYQPLEPPFVVNFGREADVRFMQITIQVADRDPAVIERIKEHNPAIRNGLVMLFSSQDPEVLNTREGKEQLRQDALEEVRSVLEQMTGRGRLENLYFTSFVMQ</sequence>
<keyword evidence="8 10" id="KW-1133">Transmembrane helix</keyword>
<evidence type="ECO:0000256" key="8">
    <source>
        <dbReference type="ARBA" id="ARBA00022989"/>
    </source>
</evidence>
<dbReference type="AlphaFoldDB" id="A0A1Z4VQH7"/>
<evidence type="ECO:0000256" key="3">
    <source>
        <dbReference type="ARBA" id="ARBA00008281"/>
    </source>
</evidence>
<keyword evidence="9 10" id="KW-0472">Membrane</keyword>
<dbReference type="EMBL" id="AP018052">
    <property type="protein sequence ID" value="BAZ93881.1"/>
    <property type="molecule type" value="Genomic_DNA"/>
</dbReference>
<evidence type="ECO:0000256" key="4">
    <source>
        <dbReference type="ARBA" id="ARBA00022475"/>
    </source>
</evidence>
<gene>
    <name evidence="11" type="ORF">FOKN1_1485</name>
</gene>
<keyword evidence="5 10" id="KW-0145">Chemotaxis</keyword>
<evidence type="ECO:0000256" key="2">
    <source>
        <dbReference type="ARBA" id="ARBA00004162"/>
    </source>
</evidence>
<evidence type="ECO:0000256" key="1">
    <source>
        <dbReference type="ARBA" id="ARBA00002254"/>
    </source>
</evidence>
<keyword evidence="12" id="KW-1185">Reference proteome</keyword>
<evidence type="ECO:0000256" key="10">
    <source>
        <dbReference type="RuleBase" id="RU364125"/>
    </source>
</evidence>
<dbReference type="PANTHER" id="PTHR35091">
    <property type="entry name" value="FLAGELLAR PROTEIN FLIL"/>
    <property type="match status" value="1"/>
</dbReference>
<dbReference type="KEGG" id="ttc:FOKN1_1485"/>
<dbReference type="GO" id="GO:0006935">
    <property type="term" value="P:chemotaxis"/>
    <property type="evidence" value="ECO:0007669"/>
    <property type="project" value="UniProtKB-KW"/>
</dbReference>
<dbReference type="Pfam" id="PF03748">
    <property type="entry name" value="FliL"/>
    <property type="match status" value="1"/>
</dbReference>
<accession>A0A1Z4VQH7</accession>
<dbReference type="GO" id="GO:0009425">
    <property type="term" value="C:bacterial-type flagellum basal body"/>
    <property type="evidence" value="ECO:0007669"/>
    <property type="project" value="InterPro"/>
</dbReference>
<evidence type="ECO:0000256" key="6">
    <source>
        <dbReference type="ARBA" id="ARBA00022692"/>
    </source>
</evidence>
<keyword evidence="11" id="KW-0966">Cell projection</keyword>
<evidence type="ECO:0000256" key="7">
    <source>
        <dbReference type="ARBA" id="ARBA00022779"/>
    </source>
</evidence>
<dbReference type="RefSeq" id="WP_096366033.1">
    <property type="nucleotide sequence ID" value="NZ_AP018052.1"/>
</dbReference>
<name>A0A1Z4VQH7_9GAMM</name>
<reference evidence="11 12" key="1">
    <citation type="submission" date="2017-05" db="EMBL/GenBank/DDBJ databases">
        <title>Thiocyanate degradation by Thiohalobacter thiocyanaticus FOKN1.</title>
        <authorList>
            <person name="Oshiki M."/>
            <person name="Fukushima T."/>
            <person name="Kawano S."/>
            <person name="Nakagawa J."/>
        </authorList>
    </citation>
    <scope>NUCLEOTIDE SEQUENCE [LARGE SCALE GENOMIC DNA]</scope>
    <source>
        <strain evidence="11 12">FOKN1</strain>
    </source>
</reference>
<evidence type="ECO:0000256" key="5">
    <source>
        <dbReference type="ARBA" id="ARBA00022500"/>
    </source>
</evidence>
<proteinExistence type="inferred from homology"/>